<dbReference type="GeneID" id="23616453"/>
<organism evidence="1 3">
    <name type="scientific">Auxenochlorella protothecoides</name>
    <name type="common">Green microalga</name>
    <name type="synonym">Chlorella protothecoides</name>
    <dbReference type="NCBI Taxonomy" id="3075"/>
    <lineage>
        <taxon>Eukaryota</taxon>
        <taxon>Viridiplantae</taxon>
        <taxon>Chlorophyta</taxon>
        <taxon>core chlorophytes</taxon>
        <taxon>Trebouxiophyceae</taxon>
        <taxon>Chlorellales</taxon>
        <taxon>Chlorellaceae</taxon>
        <taxon>Auxenochlorella</taxon>
    </lineage>
</organism>
<evidence type="ECO:0000313" key="4">
    <source>
        <dbReference type="Proteomes" id="UP000279271"/>
    </source>
</evidence>
<dbReference type="AlphaFoldDB" id="A0A087SER6"/>
<dbReference type="EMBL" id="KL662106">
    <property type="protein sequence ID" value="KFM24220.1"/>
    <property type="molecule type" value="Genomic_DNA"/>
</dbReference>
<dbReference type="EMBL" id="QOKY01000151">
    <property type="protein sequence ID" value="RMZ56235.1"/>
    <property type="molecule type" value="Genomic_DNA"/>
</dbReference>
<dbReference type="Proteomes" id="UP000279271">
    <property type="component" value="Unassembled WGS sequence"/>
</dbReference>
<reference evidence="4" key="2">
    <citation type="journal article" date="2018" name="Algal Res.">
        <title>Characterization of plant carbon substrate utilization by Auxenochlorella protothecoides.</title>
        <authorList>
            <person name="Vogler B.W."/>
            <person name="Starkenburg S.R."/>
            <person name="Sudasinghe N."/>
            <person name="Schambach J.Y."/>
            <person name="Rollin J.A."/>
            <person name="Pattathil S."/>
            <person name="Barry A.N."/>
        </authorList>
    </citation>
    <scope>NUCLEOTIDE SEQUENCE [LARGE SCALE GENOMIC DNA]</scope>
    <source>
        <strain evidence="4">UTEX 25</strain>
    </source>
</reference>
<name>A0A087SER6_AUXPR</name>
<reference evidence="1 3" key="1">
    <citation type="journal article" date="2014" name="BMC Genomics">
        <title>Oil accumulation mechanisms of the oleaginous microalga Chlorella protothecoides revealed through its genome, transcriptomes, and proteomes.</title>
        <authorList>
            <person name="Gao C."/>
            <person name="Wang Y."/>
            <person name="Shen Y."/>
            <person name="Yan D."/>
            <person name="He X."/>
            <person name="Dai J."/>
            <person name="Wu Q."/>
        </authorList>
    </citation>
    <scope>NUCLEOTIDE SEQUENCE [LARGE SCALE GENOMIC DNA]</scope>
    <source>
        <strain evidence="1 3">0710</strain>
    </source>
</reference>
<keyword evidence="3" id="KW-1185">Reference proteome</keyword>
<evidence type="ECO:0000313" key="2">
    <source>
        <dbReference type="EMBL" id="RMZ56235.1"/>
    </source>
</evidence>
<dbReference type="RefSeq" id="XP_011397107.1">
    <property type="nucleotide sequence ID" value="XM_011398805.1"/>
</dbReference>
<dbReference type="KEGG" id="apro:F751_5062"/>
<dbReference type="Proteomes" id="UP000028924">
    <property type="component" value="Unassembled WGS sequence"/>
</dbReference>
<proteinExistence type="predicted"/>
<evidence type="ECO:0000313" key="3">
    <source>
        <dbReference type="Proteomes" id="UP000028924"/>
    </source>
</evidence>
<protein>
    <submittedName>
        <fullName evidence="1">Uncharacterized protein</fullName>
    </submittedName>
</protein>
<accession>A0A087SER6</accession>
<sequence>MTARALPRLKTRPGAGPAVVEASPSLLETAVRAALQQLAPEPRGIWARQAASLLEWLQASVTSARPGGNQALLEEEDDDLVMTPLLRAIASRDEAEYLTAA</sequence>
<gene>
    <name evidence="2" type="ORF">APUTEX25_002425</name>
    <name evidence="1" type="ORF">F751_5062</name>
</gene>
<evidence type="ECO:0000313" key="1">
    <source>
        <dbReference type="EMBL" id="KFM24220.1"/>
    </source>
</evidence>
<reference evidence="2" key="3">
    <citation type="submission" date="2018-10" db="EMBL/GenBank/DDBJ databases">
        <authorList>
            <person name="Hovde B."/>
            <person name="Zhang X."/>
        </authorList>
    </citation>
    <scope>NUCLEOTIDE SEQUENCE [LARGE SCALE GENOMIC DNA]</scope>
    <source>
        <strain evidence="2">UTEX 25</strain>
    </source>
</reference>
<reference evidence="2" key="4">
    <citation type="submission" date="2018-11" db="EMBL/GenBank/DDBJ databases">
        <title>Characterization of plant carbon substrate utilization by Auxenochlorella protothecoides.</title>
        <authorList>
            <person name="Vogler B.W."/>
            <person name="Starkenburg S.R."/>
            <person name="Sudasinghe N."/>
            <person name="Schambach J.Y."/>
            <person name="Rollin J.A."/>
            <person name="Pattathil S."/>
            <person name="Barry A.N."/>
        </authorList>
    </citation>
    <scope>NUCLEOTIDE SEQUENCE [LARGE SCALE GENOMIC DNA]</scope>
    <source>
        <strain evidence="2">UTEX 25</strain>
    </source>
</reference>